<gene>
    <name evidence="2" type="ORF">LWC34_09550</name>
</gene>
<proteinExistence type="predicted"/>
<dbReference type="RefSeq" id="WP_233724631.1">
    <property type="nucleotide sequence ID" value="NZ_JAJVCN010000001.1"/>
</dbReference>
<sequence>MAEHPGMLADLTYSEKELIRSARLGLWYTASALAPEDLVTCDEPDHQVRGEVIRELLLGWHGEVDPRGVRVANARITGELDVRYVTASVGLYLRECVVDQPALFNNARFPRLDMSGTHVPGLAATGLRVDGALHLRQGFTATGVGQRGAVNLVGASVGGSLSLSGARLTNDSGPALHAERITVDGTMRLRKGFTAIGSGIEGAVNLSIAHIGGVLMMREAQITNTSGPGLQAGQVRVDGSVKVRGGVVMTGHGHRGALHLVGARIGGSLSMEGTHLVNPDGPALHAERLRVDDRVILRAGFTATSGGTESSLIFKGAHVAGALEFADAHLDGAGEFLLNLDSAQCAYVVLPADLICPDSRDGCPGKARRIFVDGFTYTDVAGVGWQDWLHLLRFHTHTYLPQPYRQLAATRSAAGHDGDARRILITQQRDHRARGDVGGPMSRFAHFVWGALAGYGYRTSRTAVALVLVLLLAAGLGWWAGNTPTGPASFAAQRPTGGSCSTVELFGLGIDRGLPLASTGIRAKCDLDTASQAGQWFTIGIWLLQAALWALATLALAGYTGLVRKVR</sequence>
<feature type="transmembrane region" description="Helical" evidence="1">
    <location>
        <begin position="539"/>
        <end position="562"/>
    </location>
</feature>
<keyword evidence="1" id="KW-0812">Transmembrane</keyword>
<keyword evidence="1" id="KW-1133">Transmembrane helix</keyword>
<evidence type="ECO:0000313" key="3">
    <source>
        <dbReference type="Proteomes" id="UP001521150"/>
    </source>
</evidence>
<evidence type="ECO:0008006" key="4">
    <source>
        <dbReference type="Google" id="ProtNLM"/>
    </source>
</evidence>
<comment type="caution">
    <text evidence="2">The sequence shown here is derived from an EMBL/GenBank/DDBJ whole genome shotgun (WGS) entry which is preliminary data.</text>
</comment>
<organism evidence="2 3">
    <name type="scientific">Kibdelosporangium philippinense</name>
    <dbReference type="NCBI Taxonomy" id="211113"/>
    <lineage>
        <taxon>Bacteria</taxon>
        <taxon>Bacillati</taxon>
        <taxon>Actinomycetota</taxon>
        <taxon>Actinomycetes</taxon>
        <taxon>Pseudonocardiales</taxon>
        <taxon>Pseudonocardiaceae</taxon>
        <taxon>Kibdelosporangium</taxon>
    </lineage>
</organism>
<evidence type="ECO:0000256" key="1">
    <source>
        <dbReference type="SAM" id="Phobius"/>
    </source>
</evidence>
<dbReference type="Proteomes" id="UP001521150">
    <property type="component" value="Unassembled WGS sequence"/>
</dbReference>
<keyword evidence="3" id="KW-1185">Reference proteome</keyword>
<protein>
    <recommendedName>
        <fullName evidence="4">Oxidoreductase</fullName>
    </recommendedName>
</protein>
<feature type="transmembrane region" description="Helical" evidence="1">
    <location>
        <begin position="463"/>
        <end position="481"/>
    </location>
</feature>
<accession>A0ABS8Z8E6</accession>
<reference evidence="2 3" key="1">
    <citation type="submission" date="2021-12" db="EMBL/GenBank/DDBJ databases">
        <title>Genome sequence of Kibdelosporangium philippinense ATCC 49844.</title>
        <authorList>
            <person name="Fedorov E.A."/>
            <person name="Omeragic M."/>
            <person name="Shalygina K.F."/>
            <person name="Maclea K.S."/>
        </authorList>
    </citation>
    <scope>NUCLEOTIDE SEQUENCE [LARGE SCALE GENOMIC DNA]</scope>
    <source>
        <strain evidence="2 3">ATCC 49844</strain>
    </source>
</reference>
<name>A0ABS8Z8E6_9PSEU</name>
<evidence type="ECO:0000313" key="2">
    <source>
        <dbReference type="EMBL" id="MCE7003070.1"/>
    </source>
</evidence>
<dbReference type="EMBL" id="JAJVCN010000001">
    <property type="protein sequence ID" value="MCE7003070.1"/>
    <property type="molecule type" value="Genomic_DNA"/>
</dbReference>
<keyword evidence="1" id="KW-0472">Membrane</keyword>